<protein>
    <recommendedName>
        <fullName evidence="3">DUF4202 domain-containing protein</fullName>
    </recommendedName>
</protein>
<dbReference type="Pfam" id="PF13875">
    <property type="entry name" value="DUF4202"/>
    <property type="match status" value="1"/>
</dbReference>
<evidence type="ECO:0000313" key="1">
    <source>
        <dbReference type="EMBL" id="SNX58921.1"/>
    </source>
</evidence>
<gene>
    <name evidence="1" type="ORF">SAMN06296273_0380</name>
</gene>
<evidence type="ECO:0008006" key="3">
    <source>
        <dbReference type="Google" id="ProtNLM"/>
    </source>
</evidence>
<name>A0A285BUF5_9PROT</name>
<sequence length="200" mass="23451">MTRQYFDKAQTLIDAANNEDPNQEIIEGQIWPKELLYSHRMSDMLERYSPNADDAIKLAVRAQHIQRWRTPRSAYPMGRKGYHQWRAGLNKFHADIIANLLAKAGYENEFIMRVAQAAGKKSLKTNPDTQLLEDVSGLVFLEHYLPNFTSRHPEYAESKWIDIMDKIWRKMSPQAHQFVLDRYIKLLDSFAMLIRKTVIK</sequence>
<dbReference type="RefSeq" id="WP_096291769.1">
    <property type="nucleotide sequence ID" value="NZ_LT907782.1"/>
</dbReference>
<dbReference type="InterPro" id="IPR025255">
    <property type="entry name" value="DUF4202"/>
</dbReference>
<dbReference type="Proteomes" id="UP000242498">
    <property type="component" value="Chromosome I"/>
</dbReference>
<dbReference type="EMBL" id="LT907782">
    <property type="protein sequence ID" value="SNX58921.1"/>
    <property type="molecule type" value="Genomic_DNA"/>
</dbReference>
<organism evidence="1 2">
    <name type="scientific">Nitrosomonas ureae</name>
    <dbReference type="NCBI Taxonomy" id="44577"/>
    <lineage>
        <taxon>Bacteria</taxon>
        <taxon>Pseudomonadati</taxon>
        <taxon>Pseudomonadota</taxon>
        <taxon>Betaproteobacteria</taxon>
        <taxon>Nitrosomonadales</taxon>
        <taxon>Nitrosomonadaceae</taxon>
        <taxon>Nitrosomonas</taxon>
    </lineage>
</organism>
<proteinExistence type="predicted"/>
<dbReference type="OrthoDB" id="9799165at2"/>
<dbReference type="AlphaFoldDB" id="A0A285BUF5"/>
<evidence type="ECO:0000313" key="2">
    <source>
        <dbReference type="Proteomes" id="UP000242498"/>
    </source>
</evidence>
<accession>A0A285BUF5</accession>
<dbReference type="PANTHER" id="PTHR41729">
    <property type="entry name" value="GLUTAMYL-TRNA SYNTHETASE"/>
    <property type="match status" value="1"/>
</dbReference>
<dbReference type="PANTHER" id="PTHR41729:SF1">
    <property type="entry name" value="GLUTAMYL-TRNA SYNTHETASE"/>
    <property type="match status" value="1"/>
</dbReference>
<reference evidence="1 2" key="1">
    <citation type="submission" date="2017-08" db="EMBL/GenBank/DDBJ databases">
        <authorList>
            <person name="de Groot N.N."/>
        </authorList>
    </citation>
    <scope>NUCLEOTIDE SEQUENCE [LARGE SCALE GENOMIC DNA]</scope>
    <source>
        <strain evidence="1 2">Nm15</strain>
    </source>
</reference>